<feature type="compositionally biased region" description="Basic and acidic residues" evidence="1">
    <location>
        <begin position="41"/>
        <end position="57"/>
    </location>
</feature>
<sequence>MMTGRSDLDRLLDVWARRVRLTPAEVADIRQRILATPSPALHDRTASARSGGEEERPSPTLPAPLDPTWWQSFASQVATVIVSATRSGPFATGALTASYR</sequence>
<name>A0A3D9V8U3_THECX</name>
<feature type="region of interest" description="Disordered" evidence="1">
    <location>
        <begin position="37"/>
        <end position="67"/>
    </location>
</feature>
<evidence type="ECO:0000313" key="3">
    <source>
        <dbReference type="Proteomes" id="UP000256485"/>
    </source>
</evidence>
<keyword evidence="3" id="KW-1185">Reference proteome</keyword>
<gene>
    <name evidence="2" type="ORF">DFJ64_3168</name>
</gene>
<comment type="caution">
    <text evidence="2">The sequence shown here is derived from an EMBL/GenBank/DDBJ whole genome shotgun (WGS) entry which is preliminary data.</text>
</comment>
<accession>A0A3D9V8U3</accession>
<dbReference type="Proteomes" id="UP000256485">
    <property type="component" value="Unassembled WGS sequence"/>
</dbReference>
<dbReference type="AlphaFoldDB" id="A0A3D9V8U3"/>
<evidence type="ECO:0000256" key="1">
    <source>
        <dbReference type="SAM" id="MobiDB-lite"/>
    </source>
</evidence>
<organism evidence="2 3">
    <name type="scientific">Thermasporomyces composti</name>
    <dbReference type="NCBI Taxonomy" id="696763"/>
    <lineage>
        <taxon>Bacteria</taxon>
        <taxon>Bacillati</taxon>
        <taxon>Actinomycetota</taxon>
        <taxon>Actinomycetes</taxon>
        <taxon>Propionibacteriales</taxon>
        <taxon>Nocardioidaceae</taxon>
        <taxon>Thermasporomyces</taxon>
    </lineage>
</organism>
<reference evidence="2 3" key="1">
    <citation type="submission" date="2018-08" db="EMBL/GenBank/DDBJ databases">
        <title>Sequencing the genomes of 1000 actinobacteria strains.</title>
        <authorList>
            <person name="Klenk H.-P."/>
        </authorList>
    </citation>
    <scope>NUCLEOTIDE SEQUENCE [LARGE SCALE GENOMIC DNA]</scope>
    <source>
        <strain evidence="2 3">DSM 22891</strain>
    </source>
</reference>
<dbReference type="EMBL" id="QTUC01000001">
    <property type="protein sequence ID" value="REF37716.1"/>
    <property type="molecule type" value="Genomic_DNA"/>
</dbReference>
<protein>
    <submittedName>
        <fullName evidence="2">Uncharacterized protein</fullName>
    </submittedName>
</protein>
<evidence type="ECO:0000313" key="2">
    <source>
        <dbReference type="EMBL" id="REF37716.1"/>
    </source>
</evidence>
<proteinExistence type="predicted"/>